<gene>
    <name evidence="12" type="ordered locus">Celgi_3112</name>
</gene>
<feature type="transmembrane region" description="Helical" evidence="10">
    <location>
        <begin position="274"/>
        <end position="295"/>
    </location>
</feature>
<feature type="domain" description="ABC transmembrane type-1" evidence="11">
    <location>
        <begin position="86"/>
        <end position="292"/>
    </location>
</feature>
<dbReference type="GO" id="GO:0015419">
    <property type="term" value="F:ABC-type sulfate transporter activity"/>
    <property type="evidence" value="ECO:0007669"/>
    <property type="project" value="InterPro"/>
</dbReference>
<keyword evidence="3" id="KW-0813">Transport</keyword>
<dbReference type="SUPFAM" id="SSF161098">
    <property type="entry name" value="MetI-like"/>
    <property type="match status" value="1"/>
</dbReference>
<evidence type="ECO:0000256" key="5">
    <source>
        <dbReference type="ARBA" id="ARBA00022989"/>
    </source>
</evidence>
<protein>
    <submittedName>
        <fullName evidence="12">Sulfate ABC transporter, inner membrane subunit</fullName>
    </submittedName>
</protein>
<keyword evidence="4 10" id="KW-0812">Transmembrane</keyword>
<proteinExistence type="predicted"/>
<reference evidence="13" key="1">
    <citation type="submission" date="2011-04" db="EMBL/GenBank/DDBJ databases">
        <title>Complete sequence of Cellvibrio gilvus ATCC 13127.</title>
        <authorList>
            <person name="Lucas S."/>
            <person name="Han J."/>
            <person name="Lapidus A."/>
            <person name="Cheng J.-F."/>
            <person name="Goodwin L."/>
            <person name="Pitluck S."/>
            <person name="Peters L."/>
            <person name="Munk A."/>
            <person name="Detter J.C."/>
            <person name="Han C."/>
            <person name="Tapia R."/>
            <person name="Land M."/>
            <person name="Hauser L."/>
            <person name="Kyrpides N."/>
            <person name="Ivanova N."/>
            <person name="Ovchinnikova G."/>
            <person name="Pagani I."/>
            <person name="Mead D."/>
            <person name="Brumm P."/>
            <person name="Woyke T."/>
        </authorList>
    </citation>
    <scope>NUCLEOTIDE SEQUENCE [LARGE SCALE GENOMIC DNA]</scope>
    <source>
        <strain evidence="13">ATCC 13127 / NRRL B-14078</strain>
    </source>
</reference>
<evidence type="ECO:0000256" key="9">
    <source>
        <dbReference type="SAM" id="MobiDB-lite"/>
    </source>
</evidence>
<dbReference type="NCBIfam" id="TIGR00969">
    <property type="entry name" value="3a0106s02"/>
    <property type="match status" value="1"/>
</dbReference>
<dbReference type="eggNOG" id="COG4208">
    <property type="taxonomic scope" value="Bacteria"/>
</dbReference>
<comment type="subcellular location">
    <subcellularLocation>
        <location evidence="1">Membrane</location>
        <topology evidence="1">Multi-pass membrane protein</topology>
    </subcellularLocation>
</comment>
<evidence type="ECO:0000256" key="1">
    <source>
        <dbReference type="ARBA" id="ARBA00004141"/>
    </source>
</evidence>
<evidence type="ECO:0000256" key="4">
    <source>
        <dbReference type="ARBA" id="ARBA00022692"/>
    </source>
</evidence>
<dbReference type="EMBL" id="CP002665">
    <property type="protein sequence ID" value="AEI13603.1"/>
    <property type="molecule type" value="Genomic_DNA"/>
</dbReference>
<organism evidence="12 13">
    <name type="scientific">Cellulomonas gilvus (strain ATCC 13127 / NRRL B-14078)</name>
    <name type="common">Cellvibrio gilvus</name>
    <dbReference type="NCBI Taxonomy" id="593907"/>
    <lineage>
        <taxon>Bacteria</taxon>
        <taxon>Bacillati</taxon>
        <taxon>Actinomycetota</taxon>
        <taxon>Actinomycetes</taxon>
        <taxon>Micrococcales</taxon>
        <taxon>Cellulomonadaceae</taxon>
        <taxon>Cellulomonas</taxon>
    </lineage>
</organism>
<keyword evidence="5 10" id="KW-1133">Transmembrane helix</keyword>
<keyword evidence="13" id="KW-1185">Reference proteome</keyword>
<keyword evidence="6" id="KW-0764">Sulfate transport</keyword>
<evidence type="ECO:0000256" key="6">
    <source>
        <dbReference type="ARBA" id="ARBA00023032"/>
    </source>
</evidence>
<dbReference type="PROSITE" id="PS50928">
    <property type="entry name" value="ABC_TM1"/>
    <property type="match status" value="1"/>
</dbReference>
<keyword evidence="7 10" id="KW-0472">Membrane</keyword>
<dbReference type="CDD" id="cd06261">
    <property type="entry name" value="TM_PBP2"/>
    <property type="match status" value="1"/>
</dbReference>
<comment type="function">
    <text evidence="8">Part of the ABC transporter complex CysAWTP (TC 3.A.1.6.1) involved in sulfate/thiosulfate import. Probably responsible for the translocation of the substrate across the membrane.</text>
</comment>
<evidence type="ECO:0000256" key="7">
    <source>
        <dbReference type="ARBA" id="ARBA00023136"/>
    </source>
</evidence>
<dbReference type="PANTHER" id="PTHR30406">
    <property type="entry name" value="SULFATE TRANSPORT SYSTEM PERMEASE PROTEIN"/>
    <property type="match status" value="1"/>
</dbReference>
<dbReference type="Gene3D" id="1.10.3720.10">
    <property type="entry name" value="MetI-like"/>
    <property type="match status" value="1"/>
</dbReference>
<evidence type="ECO:0000256" key="10">
    <source>
        <dbReference type="SAM" id="Phobius"/>
    </source>
</evidence>
<dbReference type="InterPro" id="IPR035906">
    <property type="entry name" value="MetI-like_sf"/>
</dbReference>
<dbReference type="GO" id="GO:0005886">
    <property type="term" value="C:plasma membrane"/>
    <property type="evidence" value="ECO:0007669"/>
    <property type="project" value="TreeGrafter"/>
</dbReference>
<feature type="transmembrane region" description="Helical" evidence="10">
    <location>
        <begin position="82"/>
        <end position="112"/>
    </location>
</feature>
<dbReference type="PANTHER" id="PTHR30406:SF1">
    <property type="entry name" value="SULFATE TRANSPORT SYSTEM PERMEASE PROTEIN CYSW"/>
    <property type="match status" value="1"/>
</dbReference>
<dbReference type="AlphaFoldDB" id="F8A7S0"/>
<feature type="region of interest" description="Disordered" evidence="9">
    <location>
        <begin position="1"/>
        <end position="27"/>
    </location>
</feature>
<dbReference type="Pfam" id="PF00528">
    <property type="entry name" value="BPD_transp_1"/>
    <property type="match status" value="1"/>
</dbReference>
<feature type="transmembrane region" description="Helical" evidence="10">
    <location>
        <begin position="162"/>
        <end position="182"/>
    </location>
</feature>
<evidence type="ECO:0000256" key="2">
    <source>
        <dbReference type="ARBA" id="ARBA00011779"/>
    </source>
</evidence>
<evidence type="ECO:0000256" key="3">
    <source>
        <dbReference type="ARBA" id="ARBA00022448"/>
    </source>
</evidence>
<dbReference type="HOGENOM" id="CLU_016047_14_0_11"/>
<feature type="transmembrane region" description="Helical" evidence="10">
    <location>
        <begin position="124"/>
        <end position="150"/>
    </location>
</feature>
<dbReference type="InterPro" id="IPR000515">
    <property type="entry name" value="MetI-like"/>
</dbReference>
<evidence type="ECO:0000259" key="11">
    <source>
        <dbReference type="PROSITE" id="PS50928"/>
    </source>
</evidence>
<sequence>MADVTLVADQPARAGTRPGGALPPSPHVRRLRRRTTRTAWVLRLIAIGYVLALVALPVVSVVQHTFADGLGPVWDVLRSEDFLAALRLTALVAGIAVVLNTVFGVGMGYLLVRYRFWGRRFLSAVIDLPVSISPIVVGVALILVFGTYGWFGEQLESAGFRVIFAVPGMVLATVLVSLPLVLREVVPTLEEAGIEQEQAAQSLGANAWQRFWRITLPTIKWALAYGVALSLARSLGEFGAVRVVSGSVAGESQTLTLYVNDSYQEFGADAQRQAFAAAFVLMAIAVALIVVIAALRPKEDRS</sequence>
<dbReference type="STRING" id="593907.Celgi_3112"/>
<evidence type="ECO:0000256" key="8">
    <source>
        <dbReference type="ARBA" id="ARBA00025323"/>
    </source>
</evidence>
<name>F8A7S0_CELGA</name>
<accession>F8A7S0</accession>
<comment type="subunit">
    <text evidence="2">The complex is composed of two ATP-binding proteins (CysA), two transmembrane proteins (CysT and CysW) and a solute-binding protein (CysP).</text>
</comment>
<evidence type="ECO:0000313" key="13">
    <source>
        <dbReference type="Proteomes" id="UP000000485"/>
    </source>
</evidence>
<dbReference type="Proteomes" id="UP000000485">
    <property type="component" value="Chromosome"/>
</dbReference>
<dbReference type="KEGG" id="cga:Celgi_3112"/>
<dbReference type="RefSeq" id="WP_013885120.1">
    <property type="nucleotide sequence ID" value="NC_015671.1"/>
</dbReference>
<feature type="transmembrane region" description="Helical" evidence="10">
    <location>
        <begin position="40"/>
        <end position="62"/>
    </location>
</feature>
<evidence type="ECO:0000313" key="12">
    <source>
        <dbReference type="EMBL" id="AEI13603.1"/>
    </source>
</evidence>
<dbReference type="InterPro" id="IPR005667">
    <property type="entry name" value="Sulph_transpt2"/>
</dbReference>